<keyword evidence="7" id="KW-0539">Nucleus</keyword>
<dbReference type="PROSITE" id="PS50888">
    <property type="entry name" value="BHLH"/>
    <property type="match status" value="1"/>
</dbReference>
<dbReference type="InterPro" id="IPR050933">
    <property type="entry name" value="Circadian_TF"/>
</dbReference>
<feature type="compositionally biased region" description="Polar residues" evidence="8">
    <location>
        <begin position="726"/>
        <end position="747"/>
    </location>
</feature>
<dbReference type="Gene3D" id="3.30.450.20">
    <property type="entry name" value="PAS domain"/>
    <property type="match status" value="2"/>
</dbReference>
<gene>
    <name evidence="11" type="primary">arnt</name>
</gene>
<dbReference type="InterPro" id="IPR000014">
    <property type="entry name" value="PAS"/>
</dbReference>
<evidence type="ECO:0000256" key="6">
    <source>
        <dbReference type="ARBA" id="ARBA00023163"/>
    </source>
</evidence>
<comment type="subcellular location">
    <subcellularLocation>
        <location evidence="1">Nucleus</location>
    </subcellularLocation>
</comment>
<dbReference type="InterPro" id="IPR011598">
    <property type="entry name" value="bHLH_dom"/>
</dbReference>
<evidence type="ECO:0000256" key="5">
    <source>
        <dbReference type="ARBA" id="ARBA00023125"/>
    </source>
</evidence>
<feature type="compositionally biased region" description="Low complexity" evidence="8">
    <location>
        <begin position="456"/>
        <end position="475"/>
    </location>
</feature>
<evidence type="ECO:0000256" key="7">
    <source>
        <dbReference type="ARBA" id="ARBA00023242"/>
    </source>
</evidence>
<dbReference type="InterPro" id="IPR013767">
    <property type="entry name" value="PAS_fold"/>
</dbReference>
<evidence type="ECO:0000256" key="3">
    <source>
        <dbReference type="ARBA" id="ARBA00022737"/>
    </source>
</evidence>
<proteinExistence type="predicted"/>
<feature type="region of interest" description="Disordered" evidence="8">
    <location>
        <begin position="1"/>
        <end position="81"/>
    </location>
</feature>
<keyword evidence="5" id="KW-0238">DNA-binding</keyword>
<dbReference type="CDD" id="cd18947">
    <property type="entry name" value="bHLH-PAS_ARNT"/>
    <property type="match status" value="1"/>
</dbReference>
<dbReference type="GO" id="GO:0003700">
    <property type="term" value="F:DNA-binding transcription factor activity"/>
    <property type="evidence" value="ECO:0007669"/>
    <property type="project" value="InterPro"/>
</dbReference>
<reference evidence="11" key="2">
    <citation type="submission" date="2025-09" db="UniProtKB">
        <authorList>
            <consortium name="Ensembl"/>
        </authorList>
    </citation>
    <scope>IDENTIFICATION</scope>
</reference>
<evidence type="ECO:0000259" key="9">
    <source>
        <dbReference type="PROSITE" id="PS50112"/>
    </source>
</evidence>
<dbReference type="Ensembl" id="ENSSLUT00000024066.1">
    <property type="protein sequence ID" value="ENSSLUP00000023299.1"/>
    <property type="gene ID" value="ENSSLUG00000008830.1"/>
</dbReference>
<dbReference type="GO" id="GO:0046983">
    <property type="term" value="F:protein dimerization activity"/>
    <property type="evidence" value="ECO:0007669"/>
    <property type="project" value="InterPro"/>
</dbReference>
<evidence type="ECO:0000256" key="2">
    <source>
        <dbReference type="ARBA" id="ARBA00022491"/>
    </source>
</evidence>
<evidence type="ECO:0000259" key="10">
    <source>
        <dbReference type="PROSITE" id="PS50888"/>
    </source>
</evidence>
<sequence>MLFQTDMSSSNPELPDPNLGMGASGTQGSGSAVVPKGTNKRPAPDFDDDDDDEGNKLFRCDDETGGGNDKERFARENHSEIERRRRNKMTAYITELSDMVPTCSALARKPDKLTILRMAVSHMKSLRGSGNTNSDGSYKPSFLTDQELKHLILEAADGFLFVVSCETGRIVYVSDSLTPVLNQAQSEWLGSSLYDQLHPDDTEKLREQLSTAENNNTGRMLDLKTGTVKKEGQQSSARMSMGARRSFICRMRCGSCPVEPLSMNRLNFLKNRNRNGLGTAKEGEPQYVVVHCTGYIKSWPPSGVSLTDDESENTRGNRYCLVAIGRLQVTCCPGDTDINSISVPVEFISRHNCQGMFTFVDHRCMAAVDYQPQELLGKNILELAHPEDQGLLRDSFQQVVKLKGQVLSVMFRFRSKSREWIWMRTSSFTFQNPFSEDIEYIICTNVNVNRNSTQDPLTPISSPGGSLPPSLGQSSPNCPPVMLSPGQVAARQLQQQQQAELEGSGARDGLYEAGPITLSQMSVQPVMAAVPDHSKSLEKPELYPSLFQGPDQTKGLPSTSIATTQIYPPANNFAAGRSNDAYRPVNMTPQMVQPAHSAGQMLAQMSRQNGAPQSVPPSSTGSPLHGGPAGGWPGAVAGVRPQFNNQQVAPQAAKTMSPQFAPMGGFGGGSSNSFGQMPTGAAPTPTNNANYPPINARVSLSTNGYDGSQSGAQFPSRAAEAVWPQWQGQQHSQSNAEQHPHAQGNQQDMFPVSNTSLISKAIYYPSLCHLKCISLSPSILFRMCCLCWISLPTLTAMTLRFPSTLHSASDLVNTCQLVYPFVFLSVFALTLSYFI</sequence>
<keyword evidence="12" id="KW-1185">Reference proteome</keyword>
<dbReference type="AlphaFoldDB" id="A0A8C9YDF6"/>
<feature type="compositionally biased region" description="Polar residues" evidence="8">
    <location>
        <begin position="605"/>
        <end position="622"/>
    </location>
</feature>
<evidence type="ECO:0000256" key="4">
    <source>
        <dbReference type="ARBA" id="ARBA00023015"/>
    </source>
</evidence>
<dbReference type="PRINTS" id="PR00785">
    <property type="entry name" value="NCTRNSLOCATR"/>
</dbReference>
<dbReference type="FunFam" id="4.10.280.10:FF:000011">
    <property type="entry name" value="Aryl hydrocarbon receptor nuclear translocator 2"/>
    <property type="match status" value="1"/>
</dbReference>
<keyword evidence="2" id="KW-0678">Repressor</keyword>
<keyword evidence="6" id="KW-0804">Transcription</keyword>
<feature type="domain" description="PAS" evidence="9">
    <location>
        <begin position="145"/>
        <end position="216"/>
    </location>
</feature>
<dbReference type="InterPro" id="IPR035965">
    <property type="entry name" value="PAS-like_dom_sf"/>
</dbReference>
<keyword evidence="3" id="KW-0677">Repeat</keyword>
<dbReference type="SMART" id="SM00091">
    <property type="entry name" value="PAS"/>
    <property type="match status" value="2"/>
</dbReference>
<dbReference type="SUPFAM" id="SSF47459">
    <property type="entry name" value="HLH, helix-loop-helix DNA-binding domain"/>
    <property type="match status" value="1"/>
</dbReference>
<dbReference type="PANTHER" id="PTHR23042">
    <property type="entry name" value="CIRCADIAN PROTEIN CLOCK/ARNT/BMAL/PAS"/>
    <property type="match status" value="1"/>
</dbReference>
<dbReference type="CDD" id="cd00130">
    <property type="entry name" value="PAS"/>
    <property type="match status" value="2"/>
</dbReference>
<protein>
    <submittedName>
        <fullName evidence="11">Aryl hydrocarbon receptor nuclear translocator</fullName>
    </submittedName>
</protein>
<dbReference type="SUPFAM" id="SSF55785">
    <property type="entry name" value="PYP-like sensor domain (PAS domain)"/>
    <property type="match status" value="2"/>
</dbReference>
<evidence type="ECO:0000313" key="11">
    <source>
        <dbReference type="Ensembl" id="ENSSLUP00000023299.1"/>
    </source>
</evidence>
<dbReference type="GO" id="GO:0045893">
    <property type="term" value="P:positive regulation of DNA-templated transcription"/>
    <property type="evidence" value="ECO:0007669"/>
    <property type="project" value="UniProtKB-ARBA"/>
</dbReference>
<accession>A0A8C9YDF6</accession>
<feature type="compositionally biased region" description="Polar residues" evidence="8">
    <location>
        <begin position="1"/>
        <end position="12"/>
    </location>
</feature>
<feature type="region of interest" description="Disordered" evidence="8">
    <location>
        <begin position="605"/>
        <end position="631"/>
    </location>
</feature>
<evidence type="ECO:0000256" key="8">
    <source>
        <dbReference type="SAM" id="MobiDB-lite"/>
    </source>
</evidence>
<dbReference type="FunFam" id="3.30.450.20:FF:000003">
    <property type="entry name" value="Aryl hydrocarbon receptor nuclear translocator 2"/>
    <property type="match status" value="1"/>
</dbReference>
<feature type="domain" description="BHLH" evidence="10">
    <location>
        <begin position="73"/>
        <end position="126"/>
    </location>
</feature>
<dbReference type="Gene3D" id="4.10.280.10">
    <property type="entry name" value="Helix-loop-helix DNA-binding domain"/>
    <property type="match status" value="1"/>
</dbReference>
<dbReference type="Pfam" id="PF00989">
    <property type="entry name" value="PAS"/>
    <property type="match status" value="1"/>
</dbReference>
<dbReference type="Proteomes" id="UP000694568">
    <property type="component" value="Unplaced"/>
</dbReference>
<dbReference type="InterPro" id="IPR001067">
    <property type="entry name" value="Nuc_translocat"/>
</dbReference>
<dbReference type="GO" id="GO:0005737">
    <property type="term" value="C:cytoplasm"/>
    <property type="evidence" value="ECO:0007669"/>
    <property type="project" value="InterPro"/>
</dbReference>
<dbReference type="GO" id="GO:0003677">
    <property type="term" value="F:DNA binding"/>
    <property type="evidence" value="ECO:0007669"/>
    <property type="project" value="UniProtKB-KW"/>
</dbReference>
<feature type="compositionally biased region" description="Basic and acidic residues" evidence="8">
    <location>
        <begin position="54"/>
        <end position="81"/>
    </location>
</feature>
<feature type="domain" description="PAS" evidence="9">
    <location>
        <begin position="354"/>
        <end position="403"/>
    </location>
</feature>
<dbReference type="Pfam" id="PF00010">
    <property type="entry name" value="HLH"/>
    <property type="match status" value="1"/>
</dbReference>
<feature type="region of interest" description="Disordered" evidence="8">
    <location>
        <begin position="453"/>
        <end position="475"/>
    </location>
</feature>
<evidence type="ECO:0000313" key="12">
    <source>
        <dbReference type="Proteomes" id="UP000694568"/>
    </source>
</evidence>
<dbReference type="InterPro" id="IPR036638">
    <property type="entry name" value="HLH_DNA-bd_sf"/>
</dbReference>
<evidence type="ECO:0000256" key="1">
    <source>
        <dbReference type="ARBA" id="ARBA00004123"/>
    </source>
</evidence>
<feature type="region of interest" description="Disordered" evidence="8">
    <location>
        <begin position="722"/>
        <end position="747"/>
    </location>
</feature>
<dbReference type="PROSITE" id="PS50112">
    <property type="entry name" value="PAS"/>
    <property type="match status" value="2"/>
</dbReference>
<dbReference type="Pfam" id="PF14598">
    <property type="entry name" value="PAS_11"/>
    <property type="match status" value="1"/>
</dbReference>
<dbReference type="GeneTree" id="ENSGT00940000157585"/>
<reference evidence="11" key="1">
    <citation type="submission" date="2025-08" db="UniProtKB">
        <authorList>
            <consortium name="Ensembl"/>
        </authorList>
    </citation>
    <scope>IDENTIFICATION</scope>
</reference>
<dbReference type="GO" id="GO:0005667">
    <property type="term" value="C:transcription regulator complex"/>
    <property type="evidence" value="ECO:0007669"/>
    <property type="project" value="InterPro"/>
</dbReference>
<dbReference type="GO" id="GO:0005634">
    <property type="term" value="C:nucleus"/>
    <property type="evidence" value="ECO:0007669"/>
    <property type="project" value="UniProtKB-SubCell"/>
</dbReference>
<keyword evidence="4" id="KW-0805">Transcription regulation</keyword>
<name>A0A8C9YDF6_SANLU</name>
<dbReference type="SMART" id="SM00353">
    <property type="entry name" value="HLH"/>
    <property type="match status" value="1"/>
</dbReference>
<organism evidence="11 12">
    <name type="scientific">Sander lucioperca</name>
    <name type="common">Pike-perch</name>
    <name type="synonym">Perca lucioperca</name>
    <dbReference type="NCBI Taxonomy" id="283035"/>
    <lineage>
        <taxon>Eukaryota</taxon>
        <taxon>Metazoa</taxon>
        <taxon>Chordata</taxon>
        <taxon>Craniata</taxon>
        <taxon>Vertebrata</taxon>
        <taxon>Euteleostomi</taxon>
        <taxon>Actinopterygii</taxon>
        <taxon>Neopterygii</taxon>
        <taxon>Teleostei</taxon>
        <taxon>Neoteleostei</taxon>
        <taxon>Acanthomorphata</taxon>
        <taxon>Eupercaria</taxon>
        <taxon>Perciformes</taxon>
        <taxon>Percoidei</taxon>
        <taxon>Percidae</taxon>
        <taxon>Luciopercinae</taxon>
        <taxon>Sander</taxon>
    </lineage>
</organism>